<sequence length="165" mass="18490">MSSSASASVLPLAVKGAASTRRRSARRALLNCWRERVPTYYNKHQILNSRVAVSKQRRRQLKEARRSLASHWLEQSKGFGCAPCPHHRPGPSHSHQSLSARRLHCRPPPSLFPPPPPPLPPYLLFCSLYLVYRPLLIPSPATTSVGRVLRVRTHADDSLSPVELL</sequence>
<organism evidence="1 2">
    <name type="scientific">Westerdykella ornata</name>
    <dbReference type="NCBI Taxonomy" id="318751"/>
    <lineage>
        <taxon>Eukaryota</taxon>
        <taxon>Fungi</taxon>
        <taxon>Dikarya</taxon>
        <taxon>Ascomycota</taxon>
        <taxon>Pezizomycotina</taxon>
        <taxon>Dothideomycetes</taxon>
        <taxon>Pleosporomycetidae</taxon>
        <taxon>Pleosporales</taxon>
        <taxon>Sporormiaceae</taxon>
        <taxon>Westerdykella</taxon>
    </lineage>
</organism>
<dbReference type="EMBL" id="ML986488">
    <property type="protein sequence ID" value="KAF2278508.1"/>
    <property type="molecule type" value="Genomic_DNA"/>
</dbReference>
<proteinExistence type="predicted"/>
<accession>A0A6A6JRL0</accession>
<dbReference type="RefSeq" id="XP_033656047.1">
    <property type="nucleotide sequence ID" value="XM_033794186.1"/>
</dbReference>
<dbReference type="AlphaFoldDB" id="A0A6A6JRL0"/>
<dbReference type="GeneID" id="54547361"/>
<protein>
    <submittedName>
        <fullName evidence="1">Uncharacterized protein</fullName>
    </submittedName>
</protein>
<dbReference type="Proteomes" id="UP000800097">
    <property type="component" value="Unassembled WGS sequence"/>
</dbReference>
<evidence type="ECO:0000313" key="1">
    <source>
        <dbReference type="EMBL" id="KAF2278508.1"/>
    </source>
</evidence>
<evidence type="ECO:0000313" key="2">
    <source>
        <dbReference type="Proteomes" id="UP000800097"/>
    </source>
</evidence>
<name>A0A6A6JRL0_WESOR</name>
<gene>
    <name evidence="1" type="ORF">EI97DRAFT_256770</name>
</gene>
<reference evidence="1" key="1">
    <citation type="journal article" date="2020" name="Stud. Mycol.">
        <title>101 Dothideomycetes genomes: a test case for predicting lifestyles and emergence of pathogens.</title>
        <authorList>
            <person name="Haridas S."/>
            <person name="Albert R."/>
            <person name="Binder M."/>
            <person name="Bloem J."/>
            <person name="Labutti K."/>
            <person name="Salamov A."/>
            <person name="Andreopoulos B."/>
            <person name="Baker S."/>
            <person name="Barry K."/>
            <person name="Bills G."/>
            <person name="Bluhm B."/>
            <person name="Cannon C."/>
            <person name="Castanera R."/>
            <person name="Culley D."/>
            <person name="Daum C."/>
            <person name="Ezra D."/>
            <person name="Gonzalez J."/>
            <person name="Henrissat B."/>
            <person name="Kuo A."/>
            <person name="Liang C."/>
            <person name="Lipzen A."/>
            <person name="Lutzoni F."/>
            <person name="Magnuson J."/>
            <person name="Mondo S."/>
            <person name="Nolan M."/>
            <person name="Ohm R."/>
            <person name="Pangilinan J."/>
            <person name="Park H.-J."/>
            <person name="Ramirez L."/>
            <person name="Alfaro M."/>
            <person name="Sun H."/>
            <person name="Tritt A."/>
            <person name="Yoshinaga Y."/>
            <person name="Zwiers L.-H."/>
            <person name="Turgeon B."/>
            <person name="Goodwin S."/>
            <person name="Spatafora J."/>
            <person name="Crous P."/>
            <person name="Grigoriev I."/>
        </authorList>
    </citation>
    <scope>NUCLEOTIDE SEQUENCE</scope>
    <source>
        <strain evidence="1">CBS 379.55</strain>
    </source>
</reference>
<keyword evidence="2" id="KW-1185">Reference proteome</keyword>